<proteinExistence type="predicted"/>
<protein>
    <submittedName>
        <fullName evidence="1">Uncharacterized protein</fullName>
    </submittedName>
</protein>
<organism evidence="1 2">
    <name type="scientific">Pendulispora albinea</name>
    <dbReference type="NCBI Taxonomy" id="2741071"/>
    <lineage>
        <taxon>Bacteria</taxon>
        <taxon>Pseudomonadati</taxon>
        <taxon>Myxococcota</taxon>
        <taxon>Myxococcia</taxon>
        <taxon>Myxococcales</taxon>
        <taxon>Sorangiineae</taxon>
        <taxon>Pendulisporaceae</taxon>
        <taxon>Pendulispora</taxon>
    </lineage>
</organism>
<name>A0ABZ2LQ89_9BACT</name>
<dbReference type="RefSeq" id="WP_394822708.1">
    <property type="nucleotide sequence ID" value="NZ_CP089984.1"/>
</dbReference>
<reference evidence="1 2" key="1">
    <citation type="submission" date="2021-12" db="EMBL/GenBank/DDBJ databases">
        <title>Discovery of the Pendulisporaceae a myxobacterial family with distinct sporulation behavior and unique specialized metabolism.</title>
        <authorList>
            <person name="Garcia R."/>
            <person name="Popoff A."/>
            <person name="Bader C.D."/>
            <person name="Loehr J."/>
            <person name="Walesch S."/>
            <person name="Walt C."/>
            <person name="Boldt J."/>
            <person name="Bunk B."/>
            <person name="Haeckl F.J.F.P.J."/>
            <person name="Gunesch A.P."/>
            <person name="Birkelbach J."/>
            <person name="Nuebel U."/>
            <person name="Pietschmann T."/>
            <person name="Bach T."/>
            <person name="Mueller R."/>
        </authorList>
    </citation>
    <scope>NUCLEOTIDE SEQUENCE [LARGE SCALE GENOMIC DNA]</scope>
    <source>
        <strain evidence="1 2">MSr11954</strain>
    </source>
</reference>
<evidence type="ECO:0000313" key="1">
    <source>
        <dbReference type="EMBL" id="WXB13089.1"/>
    </source>
</evidence>
<evidence type="ECO:0000313" key="2">
    <source>
        <dbReference type="Proteomes" id="UP001370348"/>
    </source>
</evidence>
<gene>
    <name evidence="1" type="ORF">LZC94_35240</name>
</gene>
<dbReference type="Proteomes" id="UP001370348">
    <property type="component" value="Chromosome"/>
</dbReference>
<sequence length="94" mass="10555">MTERDAKLQAVALRLAADRAERGEQLSQELTAALAGELERHPEDVEQLAAFEALEQGTPAWHIEELDRRDREDSGGDPWPVVKARILVRARRTA</sequence>
<accession>A0ABZ2LQ89</accession>
<keyword evidence="2" id="KW-1185">Reference proteome</keyword>
<dbReference type="EMBL" id="CP089984">
    <property type="protein sequence ID" value="WXB13089.1"/>
    <property type="molecule type" value="Genomic_DNA"/>
</dbReference>